<feature type="compositionally biased region" description="Polar residues" evidence="1">
    <location>
        <begin position="1"/>
        <end position="14"/>
    </location>
</feature>
<dbReference type="Proteomes" id="UP000032180">
    <property type="component" value="Chromosome 11"/>
</dbReference>
<dbReference type="PANTHER" id="PTHR48459:SF1">
    <property type="entry name" value="CUE DOMAIN-CONTAINING PROTEIN"/>
    <property type="match status" value="1"/>
</dbReference>
<sequence length="549" mass="60963">MAPSSRSNGANHIGSSSSSSSAKGKEKSTGDDFLDVLVEVFPQLNFLTLVEVCMDYKNDIDGAADYIIKNVLPSILDDDNTNANQDSHIKDSVQFDMNNTYTTDEHEDNTTRESLIQSSSSEPDSLVGDDKHDCLVTSAEDLKPETSTLEDDLATYDDGLPDLTLTSSSFVRLESLDNSIAAENNKKVTLMSNVAAMSQMLEDVKLKEDKSKQVMLEATQAGDDILVEVEKMKELRMLLKDKNEKVAGEVFAEQSILASEAHGLQARLSNISKERNHYILIIDEMFHTLERRLATVEMDIATAEKEKIERETLAKEMLREQELLFDATKETSNKIEEQAHENTKLRELLMDRGQVVDALQWEFIGIFDRISELQLKVDMELPKSLQDSSNLSSLDKSVEDITQLQGKVDEPQCSNDEPLESAPPRLTFGSFKSTDNIAQAYCRIDESQLLIKPQLLVDESDLSIDECSQLASSSLSSSLKSTDIIAQLLGKTLDVNFIAEKSLQAASSSLCSSVKSLDDMPHLQCNEEIDDASSQNNLDDLDDSWDVVD</sequence>
<feature type="region of interest" description="Disordered" evidence="1">
    <location>
        <begin position="101"/>
        <end position="131"/>
    </location>
</feature>
<proteinExistence type="predicted"/>
<evidence type="ECO:0000313" key="2">
    <source>
        <dbReference type="EnsemblPlants" id="LPERR11G05890.1"/>
    </source>
</evidence>
<dbReference type="AlphaFoldDB" id="A0A0D9XQA1"/>
<dbReference type="Gramene" id="LPERR11G05890.1">
    <property type="protein sequence ID" value="LPERR11G05890.1"/>
    <property type="gene ID" value="LPERR11G05890"/>
</dbReference>
<accession>A0A0D9XQA1</accession>
<feature type="compositionally biased region" description="Polar residues" evidence="1">
    <location>
        <begin position="112"/>
        <end position="123"/>
    </location>
</feature>
<dbReference type="PANTHER" id="PTHR48459">
    <property type="entry name" value="CUE DOMAIN-CONTAINING PROTEIN"/>
    <property type="match status" value="1"/>
</dbReference>
<dbReference type="STRING" id="77586.A0A0D9XQA1"/>
<reference evidence="2" key="3">
    <citation type="submission" date="2015-04" db="UniProtKB">
        <authorList>
            <consortium name="EnsemblPlants"/>
        </authorList>
    </citation>
    <scope>IDENTIFICATION</scope>
</reference>
<organism evidence="2 3">
    <name type="scientific">Leersia perrieri</name>
    <dbReference type="NCBI Taxonomy" id="77586"/>
    <lineage>
        <taxon>Eukaryota</taxon>
        <taxon>Viridiplantae</taxon>
        <taxon>Streptophyta</taxon>
        <taxon>Embryophyta</taxon>
        <taxon>Tracheophyta</taxon>
        <taxon>Spermatophyta</taxon>
        <taxon>Magnoliopsida</taxon>
        <taxon>Liliopsida</taxon>
        <taxon>Poales</taxon>
        <taxon>Poaceae</taxon>
        <taxon>BOP clade</taxon>
        <taxon>Oryzoideae</taxon>
        <taxon>Oryzeae</taxon>
        <taxon>Oryzinae</taxon>
        <taxon>Leersia</taxon>
    </lineage>
</organism>
<name>A0A0D9XQA1_9ORYZ</name>
<reference evidence="3" key="2">
    <citation type="submission" date="2013-12" db="EMBL/GenBank/DDBJ databases">
        <authorList>
            <person name="Yu Y."/>
            <person name="Lee S."/>
            <person name="de Baynast K."/>
            <person name="Wissotski M."/>
            <person name="Liu L."/>
            <person name="Talag J."/>
            <person name="Goicoechea J."/>
            <person name="Angelova A."/>
            <person name="Jetty R."/>
            <person name="Kudrna D."/>
            <person name="Golser W."/>
            <person name="Rivera L."/>
            <person name="Zhang J."/>
            <person name="Wing R."/>
        </authorList>
    </citation>
    <scope>NUCLEOTIDE SEQUENCE</scope>
</reference>
<dbReference type="eggNOG" id="ENOG502R50A">
    <property type="taxonomic scope" value="Eukaryota"/>
</dbReference>
<feature type="region of interest" description="Disordered" evidence="1">
    <location>
        <begin position="528"/>
        <end position="549"/>
    </location>
</feature>
<keyword evidence="3" id="KW-1185">Reference proteome</keyword>
<evidence type="ECO:0000313" key="3">
    <source>
        <dbReference type="Proteomes" id="UP000032180"/>
    </source>
</evidence>
<evidence type="ECO:0008006" key="4">
    <source>
        <dbReference type="Google" id="ProtNLM"/>
    </source>
</evidence>
<reference evidence="2 3" key="1">
    <citation type="submission" date="2012-08" db="EMBL/GenBank/DDBJ databases">
        <title>Oryza genome evolution.</title>
        <authorList>
            <person name="Wing R.A."/>
        </authorList>
    </citation>
    <scope>NUCLEOTIDE SEQUENCE</scope>
</reference>
<feature type="compositionally biased region" description="Acidic residues" evidence="1">
    <location>
        <begin position="539"/>
        <end position="549"/>
    </location>
</feature>
<dbReference type="EnsemblPlants" id="LPERR11G05890.1">
    <property type="protein sequence ID" value="LPERR11G05890.1"/>
    <property type="gene ID" value="LPERR11G05890"/>
</dbReference>
<feature type="region of interest" description="Disordered" evidence="1">
    <location>
        <begin position="1"/>
        <end position="28"/>
    </location>
</feature>
<dbReference type="HOGENOM" id="CLU_441057_0_0_1"/>
<protein>
    <recommendedName>
        <fullName evidence="4">CUE domain-containing protein</fullName>
    </recommendedName>
</protein>
<evidence type="ECO:0000256" key="1">
    <source>
        <dbReference type="SAM" id="MobiDB-lite"/>
    </source>
</evidence>